<evidence type="ECO:0000256" key="8">
    <source>
        <dbReference type="ARBA" id="ARBA00023237"/>
    </source>
</evidence>
<dbReference type="PANTHER" id="PTHR30451">
    <property type="entry name" value="OUTER MEMBRANE USHER PROTEIN"/>
    <property type="match status" value="1"/>
</dbReference>
<comment type="subcellular location">
    <subcellularLocation>
        <location evidence="1">Cell outer membrane</location>
        <topology evidence="1">Multi-pass membrane protein</topology>
    </subcellularLocation>
</comment>
<evidence type="ECO:0000313" key="13">
    <source>
        <dbReference type="Proteomes" id="UP000612361"/>
    </source>
</evidence>
<evidence type="ECO:0000256" key="1">
    <source>
        <dbReference type="ARBA" id="ARBA00004571"/>
    </source>
</evidence>
<sequence>MNNFISYPFRAPQHVGRSLPYSCRVLALGLMLALIQGTVWADTTTATDAASSNANAEIKRADRHAGETFNPAFLSGSSGIFDLSRFERGNVVLPGTYRVDVFINERWMGIMTVIFRSNDPGTNAHACLSRELLLRGDVNFEKLQTQAVKELASPSSCVSLQSLLPEASERFDSADQRLDLTIPQAAQNKVPRAYVNPELWDRGVTAASLNYTLNSYRTEVQGVSQNNHFLGLEAGFNWDRWRFRQNSALSWQSGGVNGSRHAWQHMASYVQTSLPDWNAQVTLGDSYTSNDLFDAISIRGVQVGSDDRMLPGSMRGFAPVVRGVAESNAKVTVRQRGNLIYETTVSAGPFEIKDLYATGYGGDLQVTVTEADGRQRNFSVPYANVAQLLRPGVSRFNVAAGRLQQAGLVESVNLVQATVQHGLSNQWTAYGGFAATPAYRSVLGGVAVNTDAGALGVDLTHSEAELPATSRQSGSSLRLSYNLSLPTVDTNLAIAAYRYSTSGFLNLTDASLLRDSLLRGLPPSLDRSRNRFSVSLNQRLGNQFGTVYVMGTTQSYWNRPGNDTQFQIGYNNHLGRLNYNLSVTRSKDVFSNKYINQFYAGISLPLDDEGGHAKNVSASLTSSQPGGSAALASFNATAGEQNEFTYSASLLNDRNAGSAVNATGEYRGPYARLAVSAGKGRNYSQQSMTIAGSMVLHEGGLLLGQSLGETIGIVEAPGAAGAEISYANGVRLNQQGFAIVPYMTPFVSNTIEVNPKGLPLDVQFEATTQEIAPYAGAIVKMRFKTSHQRMAIIQSALPDGTPIPFGAQVTDQSQQSVGIVSQGGRIFAHLPSARGQLQVSWIRDDLEDGCTLQYQVAEQNKVSSPGTAYELIRTTCLPKDFAYAKVADSKPAGVRP</sequence>
<dbReference type="AlphaFoldDB" id="A0A923I5H8"/>
<dbReference type="InterPro" id="IPR025885">
    <property type="entry name" value="PapC_N"/>
</dbReference>
<keyword evidence="3" id="KW-0813">Transport</keyword>
<dbReference type="FunFam" id="2.60.40.3110:FF:000001">
    <property type="entry name" value="Putative fimbrial outer membrane usher"/>
    <property type="match status" value="1"/>
</dbReference>
<evidence type="ECO:0000256" key="7">
    <source>
        <dbReference type="ARBA" id="ARBA00023136"/>
    </source>
</evidence>
<dbReference type="GO" id="GO:0009279">
    <property type="term" value="C:cell outer membrane"/>
    <property type="evidence" value="ECO:0007669"/>
    <property type="project" value="UniProtKB-SubCell"/>
</dbReference>
<dbReference type="InterPro" id="IPR037224">
    <property type="entry name" value="PapC_N_sf"/>
</dbReference>
<feature type="domain" description="PapC-like C-terminal" evidence="10">
    <location>
        <begin position="793"/>
        <end position="857"/>
    </location>
</feature>
<evidence type="ECO:0000313" key="12">
    <source>
        <dbReference type="EMBL" id="MBC3936730.1"/>
    </source>
</evidence>
<dbReference type="Gene3D" id="2.60.40.2070">
    <property type="match status" value="1"/>
</dbReference>
<evidence type="ECO:0000259" key="10">
    <source>
        <dbReference type="Pfam" id="PF13953"/>
    </source>
</evidence>
<keyword evidence="6 9" id="KW-0732">Signal</keyword>
<evidence type="ECO:0000256" key="2">
    <source>
        <dbReference type="ARBA" id="ARBA00008064"/>
    </source>
</evidence>
<dbReference type="EMBL" id="JACOGG010000019">
    <property type="protein sequence ID" value="MBC3936730.1"/>
    <property type="molecule type" value="Genomic_DNA"/>
</dbReference>
<proteinExistence type="inferred from homology"/>
<dbReference type="Gene3D" id="3.10.20.410">
    <property type="match status" value="1"/>
</dbReference>
<dbReference type="InterPro" id="IPR000015">
    <property type="entry name" value="Fimb_usher"/>
</dbReference>
<evidence type="ECO:0000256" key="4">
    <source>
        <dbReference type="ARBA" id="ARBA00022452"/>
    </source>
</evidence>
<evidence type="ECO:0000256" key="5">
    <source>
        <dbReference type="ARBA" id="ARBA00022692"/>
    </source>
</evidence>
<dbReference type="RefSeq" id="WP_186882268.1">
    <property type="nucleotide sequence ID" value="NZ_JACOGG010000019.1"/>
</dbReference>
<dbReference type="GO" id="GO:0015473">
    <property type="term" value="F:fimbrial usher porin activity"/>
    <property type="evidence" value="ECO:0007669"/>
    <property type="project" value="InterPro"/>
</dbReference>
<dbReference type="InterPro" id="IPR025949">
    <property type="entry name" value="PapC-like_C"/>
</dbReference>
<dbReference type="Pfam" id="PF00577">
    <property type="entry name" value="Usher"/>
    <property type="match status" value="1"/>
</dbReference>
<organism evidence="12 13">
    <name type="scientific">Undibacterium rugosum</name>
    <dbReference type="NCBI Taxonomy" id="2762291"/>
    <lineage>
        <taxon>Bacteria</taxon>
        <taxon>Pseudomonadati</taxon>
        <taxon>Pseudomonadota</taxon>
        <taxon>Betaproteobacteria</taxon>
        <taxon>Burkholderiales</taxon>
        <taxon>Oxalobacteraceae</taxon>
        <taxon>Undibacterium</taxon>
    </lineage>
</organism>
<accession>A0A923I5H8</accession>
<name>A0A923I5H8_9BURK</name>
<evidence type="ECO:0000256" key="3">
    <source>
        <dbReference type="ARBA" id="ARBA00022448"/>
    </source>
</evidence>
<dbReference type="Pfam" id="PF13953">
    <property type="entry name" value="PapC_C"/>
    <property type="match status" value="1"/>
</dbReference>
<evidence type="ECO:0000259" key="11">
    <source>
        <dbReference type="Pfam" id="PF13954"/>
    </source>
</evidence>
<dbReference type="Pfam" id="PF13954">
    <property type="entry name" value="PapC_N"/>
    <property type="match status" value="1"/>
</dbReference>
<dbReference type="InterPro" id="IPR042186">
    <property type="entry name" value="FimD_plug_dom"/>
</dbReference>
<keyword evidence="13" id="KW-1185">Reference proteome</keyword>
<feature type="domain" description="PapC N-terminal" evidence="11">
    <location>
        <begin position="68"/>
        <end position="214"/>
    </location>
</feature>
<reference evidence="12" key="1">
    <citation type="submission" date="2020-08" db="EMBL/GenBank/DDBJ databases">
        <title>Novel species isolated from subtropical streams in China.</title>
        <authorList>
            <person name="Lu H."/>
        </authorList>
    </citation>
    <scope>NUCLEOTIDE SEQUENCE</scope>
    <source>
        <strain evidence="12">CY7W</strain>
    </source>
</reference>
<keyword evidence="7" id="KW-0472">Membrane</keyword>
<comment type="caution">
    <text evidence="12">The sequence shown here is derived from an EMBL/GenBank/DDBJ whole genome shotgun (WGS) entry which is preliminary data.</text>
</comment>
<keyword evidence="4" id="KW-1134">Transmembrane beta strand</keyword>
<dbReference type="Gene3D" id="2.60.40.3110">
    <property type="match status" value="1"/>
</dbReference>
<dbReference type="Gene3D" id="2.60.40.2610">
    <property type="entry name" value="Outer membrane usher protein FimD, plug domain"/>
    <property type="match status" value="1"/>
</dbReference>
<gene>
    <name evidence="12" type="ORF">H8K47_15285</name>
</gene>
<dbReference type="PANTHER" id="PTHR30451:SF20">
    <property type="entry name" value="FIMBRIAE USHER"/>
    <property type="match status" value="1"/>
</dbReference>
<dbReference type="GO" id="GO:0009297">
    <property type="term" value="P:pilus assembly"/>
    <property type="evidence" value="ECO:0007669"/>
    <property type="project" value="InterPro"/>
</dbReference>
<dbReference type="InterPro" id="IPR043142">
    <property type="entry name" value="PapC-like_C_sf"/>
</dbReference>
<keyword evidence="8" id="KW-0998">Cell outer membrane</keyword>
<keyword evidence="5" id="KW-0812">Transmembrane</keyword>
<evidence type="ECO:0000256" key="9">
    <source>
        <dbReference type="SAM" id="SignalP"/>
    </source>
</evidence>
<feature type="signal peptide" evidence="9">
    <location>
        <begin position="1"/>
        <end position="41"/>
    </location>
</feature>
<comment type="similarity">
    <text evidence="2">Belongs to the fimbrial export usher family.</text>
</comment>
<protein>
    <submittedName>
        <fullName evidence="12">Fimbrial biogenesis outer membrane usher protein</fullName>
    </submittedName>
</protein>
<evidence type="ECO:0000256" key="6">
    <source>
        <dbReference type="ARBA" id="ARBA00022729"/>
    </source>
</evidence>
<dbReference type="SUPFAM" id="SSF141729">
    <property type="entry name" value="FimD N-terminal domain-like"/>
    <property type="match status" value="1"/>
</dbReference>
<dbReference type="Proteomes" id="UP000612361">
    <property type="component" value="Unassembled WGS sequence"/>
</dbReference>
<feature type="chain" id="PRO_5037103827" evidence="9">
    <location>
        <begin position="42"/>
        <end position="896"/>
    </location>
</feature>